<evidence type="ECO:0000256" key="4">
    <source>
        <dbReference type="ARBA" id="ARBA00023125"/>
    </source>
</evidence>
<gene>
    <name evidence="8" type="ORF">PSALAMII_LOCUS577</name>
</gene>
<dbReference type="Pfam" id="PF04082">
    <property type="entry name" value="Fungal_trans"/>
    <property type="match status" value="1"/>
</dbReference>
<dbReference type="Proteomes" id="UP001152649">
    <property type="component" value="Unassembled WGS sequence"/>
</dbReference>
<evidence type="ECO:0000256" key="2">
    <source>
        <dbReference type="ARBA" id="ARBA00022723"/>
    </source>
</evidence>
<protein>
    <recommendedName>
        <fullName evidence="7">Zn(2)-C6 fungal-type domain-containing protein</fullName>
    </recommendedName>
</protein>
<evidence type="ECO:0000256" key="1">
    <source>
        <dbReference type="ARBA" id="ARBA00004123"/>
    </source>
</evidence>
<organism evidence="8 9">
    <name type="scientific">Penicillium salamii</name>
    <dbReference type="NCBI Taxonomy" id="1612424"/>
    <lineage>
        <taxon>Eukaryota</taxon>
        <taxon>Fungi</taxon>
        <taxon>Dikarya</taxon>
        <taxon>Ascomycota</taxon>
        <taxon>Pezizomycotina</taxon>
        <taxon>Eurotiomycetes</taxon>
        <taxon>Eurotiomycetidae</taxon>
        <taxon>Eurotiales</taxon>
        <taxon>Aspergillaceae</taxon>
        <taxon>Penicillium</taxon>
    </lineage>
</organism>
<dbReference type="GO" id="GO:0003677">
    <property type="term" value="F:DNA binding"/>
    <property type="evidence" value="ECO:0007669"/>
    <property type="project" value="UniProtKB-KW"/>
</dbReference>
<feature type="domain" description="Zn(2)-C6 fungal-type" evidence="7">
    <location>
        <begin position="6"/>
        <end position="38"/>
    </location>
</feature>
<evidence type="ECO:0000256" key="6">
    <source>
        <dbReference type="ARBA" id="ARBA00023242"/>
    </source>
</evidence>
<evidence type="ECO:0000313" key="9">
    <source>
        <dbReference type="Proteomes" id="UP001152649"/>
    </source>
</evidence>
<reference evidence="8" key="1">
    <citation type="submission" date="2021-07" db="EMBL/GenBank/DDBJ databases">
        <authorList>
            <person name="Branca A.L. A."/>
        </authorList>
    </citation>
    <scope>NUCLEOTIDE SEQUENCE</scope>
</reference>
<dbReference type="GO" id="GO:0005634">
    <property type="term" value="C:nucleus"/>
    <property type="evidence" value="ECO:0007669"/>
    <property type="project" value="UniProtKB-SubCell"/>
</dbReference>
<dbReference type="PROSITE" id="PS50048">
    <property type="entry name" value="ZN2_CY6_FUNGAL_2"/>
    <property type="match status" value="1"/>
</dbReference>
<dbReference type="EMBL" id="CAJVPG010000022">
    <property type="protein sequence ID" value="CAG8244695.1"/>
    <property type="molecule type" value="Genomic_DNA"/>
</dbReference>
<dbReference type="SMART" id="SM00906">
    <property type="entry name" value="Fungal_trans"/>
    <property type="match status" value="1"/>
</dbReference>
<comment type="caution">
    <text evidence="8">The sequence shown here is derived from an EMBL/GenBank/DDBJ whole genome shotgun (WGS) entry which is preliminary data.</text>
</comment>
<evidence type="ECO:0000313" key="8">
    <source>
        <dbReference type="EMBL" id="CAG8244695.1"/>
    </source>
</evidence>
<dbReference type="CDD" id="cd12148">
    <property type="entry name" value="fungal_TF_MHR"/>
    <property type="match status" value="1"/>
</dbReference>
<keyword evidence="2" id="KW-0479">Metal-binding</keyword>
<keyword evidence="6" id="KW-0539">Nucleus</keyword>
<evidence type="ECO:0000259" key="7">
    <source>
        <dbReference type="PROSITE" id="PS50048"/>
    </source>
</evidence>
<dbReference type="SMART" id="SM00066">
    <property type="entry name" value="GAL4"/>
    <property type="match status" value="1"/>
</dbReference>
<evidence type="ECO:0000256" key="5">
    <source>
        <dbReference type="ARBA" id="ARBA00023163"/>
    </source>
</evidence>
<dbReference type="GO" id="GO:0006351">
    <property type="term" value="P:DNA-templated transcription"/>
    <property type="evidence" value="ECO:0007669"/>
    <property type="project" value="InterPro"/>
</dbReference>
<dbReference type="InterPro" id="IPR036864">
    <property type="entry name" value="Zn2-C6_fun-type_DNA-bd_sf"/>
</dbReference>
<keyword evidence="5" id="KW-0804">Transcription</keyword>
<keyword evidence="4" id="KW-0238">DNA-binding</keyword>
<proteinExistence type="predicted"/>
<comment type="subcellular location">
    <subcellularLocation>
        <location evidence="1">Nucleus</location>
    </subcellularLocation>
</comment>
<dbReference type="OrthoDB" id="1924787at2759"/>
<name>A0A9W4I9C3_9EURO</name>
<dbReference type="AlphaFoldDB" id="A0A9W4I9C3"/>
<dbReference type="InterPro" id="IPR001138">
    <property type="entry name" value="Zn2Cys6_DnaBD"/>
</dbReference>
<dbReference type="Gene3D" id="4.10.240.10">
    <property type="entry name" value="Zn(2)-C6 fungal-type DNA-binding domain"/>
    <property type="match status" value="1"/>
</dbReference>
<evidence type="ECO:0000256" key="3">
    <source>
        <dbReference type="ARBA" id="ARBA00023015"/>
    </source>
</evidence>
<sequence>MKVSTSCIQCRIGKRKCTVEHPGLPCQHCLKLKKHCSFKRSPQRPPDLLPCAPRERSIVSSPLLCLRTTTAVSDPQLEVKLVDLYLTLIHDKPHTLFHPKSMRRRCQNGELPKAVIYSIMALAARFSDNQEVRKQAKELFQLAKLSLKMEIENVNLDTIHASILVGNLCGAEGETAGEALFFGIAFRMAHVLHLPKPDPTDDAITQEIKVRTWWSLYMIDTWSSAGLNLPRQIHDRGCNRLPMSERKFWDLEAGQKLESDTQFGIGLWGYMVMLTRIFSQVQDLHVKLADGELNESQVEDITRELADQLDRFLEELPSDLHFTRDNLKSHAAAGLGRGFVALHLGYHHYATLLYFQYLDIQLGKTASGTLFVARCKHHAASFSDILSISHEIEECEVVYLIVAHMTVVSSSALLHTLLFGSQDELQNTRKRLCFNFELLLKLKEYWSGVELMMSRLFTFQKACMQSMDSIYTADRWIVKFLLHHALPIEEGVEIPTGSNLAEREQYARDALSMLGPLM</sequence>
<dbReference type="SUPFAM" id="SSF57701">
    <property type="entry name" value="Zn2/Cys6 DNA-binding domain"/>
    <property type="match status" value="1"/>
</dbReference>
<dbReference type="PANTHER" id="PTHR47338">
    <property type="entry name" value="ZN(II)2CYS6 TRANSCRIPTION FACTOR (EUROFUNG)-RELATED"/>
    <property type="match status" value="1"/>
</dbReference>
<keyword evidence="9" id="KW-1185">Reference proteome</keyword>
<keyword evidence="3" id="KW-0805">Transcription regulation</keyword>
<accession>A0A9W4I9C3</accession>
<dbReference type="InterPro" id="IPR007219">
    <property type="entry name" value="XnlR_reg_dom"/>
</dbReference>
<dbReference type="PANTHER" id="PTHR47338:SF16">
    <property type="entry name" value="TRANSCRIPTION FACTOR, PUTATIVE (AFU_ORTHOLOGUE AFUA_2G09360)-RELATED"/>
    <property type="match status" value="1"/>
</dbReference>
<dbReference type="Pfam" id="PF00172">
    <property type="entry name" value="Zn_clus"/>
    <property type="match status" value="1"/>
</dbReference>
<dbReference type="GO" id="GO:0008270">
    <property type="term" value="F:zinc ion binding"/>
    <property type="evidence" value="ECO:0007669"/>
    <property type="project" value="InterPro"/>
</dbReference>
<dbReference type="InterPro" id="IPR050815">
    <property type="entry name" value="TF_fung"/>
</dbReference>
<dbReference type="CDD" id="cd00067">
    <property type="entry name" value="GAL4"/>
    <property type="match status" value="1"/>
</dbReference>
<dbReference type="GO" id="GO:0000981">
    <property type="term" value="F:DNA-binding transcription factor activity, RNA polymerase II-specific"/>
    <property type="evidence" value="ECO:0007669"/>
    <property type="project" value="InterPro"/>
</dbReference>
<dbReference type="PROSITE" id="PS00463">
    <property type="entry name" value="ZN2_CY6_FUNGAL_1"/>
    <property type="match status" value="1"/>
</dbReference>